<proteinExistence type="predicted"/>
<dbReference type="EMBL" id="JASPKZ010000030">
    <property type="protein sequence ID" value="KAJ9601221.1"/>
    <property type="molecule type" value="Genomic_DNA"/>
</dbReference>
<reference evidence="1" key="2">
    <citation type="submission" date="2023-05" db="EMBL/GenBank/DDBJ databases">
        <authorList>
            <person name="Fouks B."/>
        </authorList>
    </citation>
    <scope>NUCLEOTIDE SEQUENCE</scope>
    <source>
        <strain evidence="1">Stay&amp;Tobe</strain>
        <tissue evidence="1">Testes</tissue>
    </source>
</reference>
<gene>
    <name evidence="1" type="ORF">L9F63_000616</name>
</gene>
<keyword evidence="2" id="KW-1185">Reference proteome</keyword>
<organism evidence="1 2">
    <name type="scientific">Diploptera punctata</name>
    <name type="common">Pacific beetle cockroach</name>
    <dbReference type="NCBI Taxonomy" id="6984"/>
    <lineage>
        <taxon>Eukaryota</taxon>
        <taxon>Metazoa</taxon>
        <taxon>Ecdysozoa</taxon>
        <taxon>Arthropoda</taxon>
        <taxon>Hexapoda</taxon>
        <taxon>Insecta</taxon>
        <taxon>Pterygota</taxon>
        <taxon>Neoptera</taxon>
        <taxon>Polyneoptera</taxon>
        <taxon>Dictyoptera</taxon>
        <taxon>Blattodea</taxon>
        <taxon>Blaberoidea</taxon>
        <taxon>Blaberidae</taxon>
        <taxon>Diplopterinae</taxon>
        <taxon>Diploptera</taxon>
    </lineage>
</organism>
<name>A0AAD8ALE8_DIPPU</name>
<reference evidence="1" key="1">
    <citation type="journal article" date="2023" name="IScience">
        <title>Live-bearing cockroach genome reveals convergent evolutionary mechanisms linked to viviparity in insects and beyond.</title>
        <authorList>
            <person name="Fouks B."/>
            <person name="Harrison M.C."/>
            <person name="Mikhailova A.A."/>
            <person name="Marchal E."/>
            <person name="English S."/>
            <person name="Carruthers M."/>
            <person name="Jennings E.C."/>
            <person name="Chiamaka E.L."/>
            <person name="Frigard R.A."/>
            <person name="Pippel M."/>
            <person name="Attardo G.M."/>
            <person name="Benoit J.B."/>
            <person name="Bornberg-Bauer E."/>
            <person name="Tobe S.S."/>
        </authorList>
    </citation>
    <scope>NUCLEOTIDE SEQUENCE</scope>
    <source>
        <strain evidence="1">Stay&amp;Tobe</strain>
    </source>
</reference>
<comment type="caution">
    <text evidence="1">The sequence shown here is derived from an EMBL/GenBank/DDBJ whole genome shotgun (WGS) entry which is preliminary data.</text>
</comment>
<protein>
    <submittedName>
        <fullName evidence="1">Uncharacterized protein</fullName>
    </submittedName>
</protein>
<accession>A0AAD8ALE8</accession>
<evidence type="ECO:0000313" key="2">
    <source>
        <dbReference type="Proteomes" id="UP001233999"/>
    </source>
</evidence>
<sequence>EVRRELQKIGMATITILETSVITGKISKFKSGKIGMLRVNGKSRKLGKLGNIVLTLRFLPKSLITSN</sequence>
<feature type="non-terminal residue" evidence="1">
    <location>
        <position position="1"/>
    </location>
</feature>
<evidence type="ECO:0000313" key="1">
    <source>
        <dbReference type="EMBL" id="KAJ9601221.1"/>
    </source>
</evidence>
<dbReference type="Proteomes" id="UP001233999">
    <property type="component" value="Unassembled WGS sequence"/>
</dbReference>
<dbReference type="AlphaFoldDB" id="A0AAD8ALE8"/>
<feature type="non-terminal residue" evidence="1">
    <location>
        <position position="67"/>
    </location>
</feature>